<evidence type="ECO:0008006" key="4">
    <source>
        <dbReference type="Google" id="ProtNLM"/>
    </source>
</evidence>
<dbReference type="EMBL" id="FUYM01000003">
    <property type="protein sequence ID" value="SKB51306.1"/>
    <property type="molecule type" value="Genomic_DNA"/>
</dbReference>
<sequence length="159" mass="15994">MKRIKNLCALIAAAALLIIPMTPSPAAMNYSTAVKNARLDAVESTIGASAILKVYTGSKPATCADTRTGTVLATISLPADWMAAASGGSKAKLGTWTDTTADATGTAGYWTIFSSDGTTCGIQGTFTLTGGGGDMTLDSVSITAGQEVTIGSFSLTSAN</sequence>
<keyword evidence="3" id="KW-1185">Reference proteome</keyword>
<dbReference type="AlphaFoldDB" id="A0A1T5BVT1"/>
<evidence type="ECO:0000313" key="3">
    <source>
        <dbReference type="Proteomes" id="UP000189818"/>
    </source>
</evidence>
<gene>
    <name evidence="2" type="ORF">SAMN06295920_103322</name>
</gene>
<evidence type="ECO:0000313" key="2">
    <source>
        <dbReference type="EMBL" id="SKB51306.1"/>
    </source>
</evidence>
<name>A0A1T5BVT1_9SPHN</name>
<feature type="chain" id="PRO_5013273185" description="Protein activator of alkane oxidation PraB" evidence="1">
    <location>
        <begin position="27"/>
        <end position="159"/>
    </location>
</feature>
<dbReference type="Proteomes" id="UP000189818">
    <property type="component" value="Unassembled WGS sequence"/>
</dbReference>
<proteinExistence type="predicted"/>
<protein>
    <recommendedName>
        <fullName evidence="4">Protein activator of alkane oxidation PraB</fullName>
    </recommendedName>
</protein>
<dbReference type="STRING" id="439228.SAMN06295920_103322"/>
<accession>A0A1T5BVT1</accession>
<evidence type="ECO:0000256" key="1">
    <source>
        <dbReference type="SAM" id="SignalP"/>
    </source>
</evidence>
<reference evidence="3" key="1">
    <citation type="submission" date="2017-02" db="EMBL/GenBank/DDBJ databases">
        <authorList>
            <person name="Varghese N."/>
            <person name="Submissions S."/>
        </authorList>
    </citation>
    <scope>NUCLEOTIDE SEQUENCE [LARGE SCALE GENOMIC DNA]</scope>
    <source>
        <strain evidence="3">UM2</strain>
    </source>
</reference>
<dbReference type="RefSeq" id="WP_235862629.1">
    <property type="nucleotide sequence ID" value="NZ_FUYM01000003.1"/>
</dbReference>
<keyword evidence="1" id="KW-0732">Signal</keyword>
<feature type="signal peptide" evidence="1">
    <location>
        <begin position="1"/>
        <end position="26"/>
    </location>
</feature>
<organism evidence="2 3">
    <name type="scientific">Rhizorhabdus histidinilytica</name>
    <dbReference type="NCBI Taxonomy" id="439228"/>
    <lineage>
        <taxon>Bacteria</taxon>
        <taxon>Pseudomonadati</taxon>
        <taxon>Pseudomonadota</taxon>
        <taxon>Alphaproteobacteria</taxon>
        <taxon>Sphingomonadales</taxon>
        <taxon>Sphingomonadaceae</taxon>
        <taxon>Rhizorhabdus</taxon>
    </lineage>
</organism>